<dbReference type="EMBL" id="JAAIUW010000009">
    <property type="protein sequence ID" value="KAF7814651.1"/>
    <property type="molecule type" value="Genomic_DNA"/>
</dbReference>
<protein>
    <submittedName>
        <fullName evidence="1">Transcription factor bHLH147-like</fullName>
    </submittedName>
</protein>
<sequence length="114" mass="12899">MKISRPSANLLLQALARVNHGVVNVPQHENVVCEAADRVLAVVAKGRTWWSRVIMKSWLKMKFRKEKSRIMATAAVTESNRWRKSRVSVSGGAIMIEDELVLFICLLKLRTLKG</sequence>
<dbReference type="Proteomes" id="UP000634136">
    <property type="component" value="Unassembled WGS sequence"/>
</dbReference>
<gene>
    <name evidence="1" type="ORF">G2W53_028620</name>
</gene>
<evidence type="ECO:0000313" key="2">
    <source>
        <dbReference type="Proteomes" id="UP000634136"/>
    </source>
</evidence>
<name>A0A834T5P6_9FABA</name>
<reference evidence="1" key="1">
    <citation type="submission" date="2020-09" db="EMBL/GenBank/DDBJ databases">
        <title>Genome-Enabled Discovery of Anthraquinone Biosynthesis in Senna tora.</title>
        <authorList>
            <person name="Kang S.-H."/>
            <person name="Pandey R.P."/>
            <person name="Lee C.-M."/>
            <person name="Sim J.-S."/>
            <person name="Jeong J.-T."/>
            <person name="Choi B.-S."/>
            <person name="Jung M."/>
            <person name="Ginzburg D."/>
            <person name="Zhao K."/>
            <person name="Won S.Y."/>
            <person name="Oh T.-J."/>
            <person name="Yu Y."/>
            <person name="Kim N.-H."/>
            <person name="Lee O.R."/>
            <person name="Lee T.-H."/>
            <person name="Bashyal P."/>
            <person name="Kim T.-S."/>
            <person name="Lee W.-H."/>
            <person name="Kawkins C."/>
            <person name="Kim C.-K."/>
            <person name="Kim J.S."/>
            <person name="Ahn B.O."/>
            <person name="Rhee S.Y."/>
            <person name="Sohng J.K."/>
        </authorList>
    </citation>
    <scope>NUCLEOTIDE SEQUENCE</scope>
    <source>
        <tissue evidence="1">Leaf</tissue>
    </source>
</reference>
<organism evidence="1 2">
    <name type="scientific">Senna tora</name>
    <dbReference type="NCBI Taxonomy" id="362788"/>
    <lineage>
        <taxon>Eukaryota</taxon>
        <taxon>Viridiplantae</taxon>
        <taxon>Streptophyta</taxon>
        <taxon>Embryophyta</taxon>
        <taxon>Tracheophyta</taxon>
        <taxon>Spermatophyta</taxon>
        <taxon>Magnoliopsida</taxon>
        <taxon>eudicotyledons</taxon>
        <taxon>Gunneridae</taxon>
        <taxon>Pentapetalae</taxon>
        <taxon>rosids</taxon>
        <taxon>fabids</taxon>
        <taxon>Fabales</taxon>
        <taxon>Fabaceae</taxon>
        <taxon>Caesalpinioideae</taxon>
        <taxon>Cassia clade</taxon>
        <taxon>Senna</taxon>
    </lineage>
</organism>
<evidence type="ECO:0000313" key="1">
    <source>
        <dbReference type="EMBL" id="KAF7814651.1"/>
    </source>
</evidence>
<dbReference type="AlphaFoldDB" id="A0A834T5P6"/>
<accession>A0A834T5P6</accession>
<keyword evidence="2" id="KW-1185">Reference proteome</keyword>
<comment type="caution">
    <text evidence="1">The sequence shown here is derived from an EMBL/GenBank/DDBJ whole genome shotgun (WGS) entry which is preliminary data.</text>
</comment>
<proteinExistence type="predicted"/>